<evidence type="ECO:0000313" key="5">
    <source>
        <dbReference type="Proteomes" id="UP000038083"/>
    </source>
</evidence>
<dbReference type="Proteomes" id="UP000038083">
    <property type="component" value="Unassembled WGS sequence"/>
</dbReference>
<dbReference type="RefSeq" id="WP_018279672.1">
    <property type="nucleotide sequence ID" value="NZ_CDOD01000056.1"/>
</dbReference>
<dbReference type="EMBL" id="CDOG01000002">
    <property type="protein sequence ID" value="CEN34183.1"/>
    <property type="molecule type" value="Genomic_DNA"/>
</dbReference>
<dbReference type="STRING" id="28189.CCYN74_100077"/>
<proteinExistence type="predicted"/>
<dbReference type="Pfam" id="PF11325">
    <property type="entry name" value="DUF3127"/>
    <property type="match status" value="1"/>
</dbReference>
<protein>
    <recommendedName>
        <fullName evidence="6">DUF3127 domain-containing protein</fullName>
    </recommendedName>
</protein>
<evidence type="ECO:0000256" key="1">
    <source>
        <dbReference type="SAM" id="MobiDB-lite"/>
    </source>
</evidence>
<feature type="compositionally biased region" description="Low complexity" evidence="1">
    <location>
        <begin position="97"/>
        <end position="131"/>
    </location>
</feature>
<dbReference type="Proteomes" id="UP000038055">
    <property type="component" value="Unassembled WGS sequence"/>
</dbReference>
<dbReference type="InterPro" id="IPR021474">
    <property type="entry name" value="DUF3127"/>
</dbReference>
<dbReference type="InterPro" id="IPR012340">
    <property type="entry name" value="NA-bd_OB-fold"/>
</dbReference>
<evidence type="ECO:0000313" key="3">
    <source>
        <dbReference type="EMBL" id="CEN39297.1"/>
    </source>
</evidence>
<evidence type="ECO:0008006" key="6">
    <source>
        <dbReference type="Google" id="ProtNLM"/>
    </source>
</evidence>
<reference evidence="4 5" key="1">
    <citation type="submission" date="2015-01" db="EMBL/GenBank/DDBJ databases">
        <authorList>
            <person name="MANFREDI Pablo"/>
        </authorList>
    </citation>
    <scope>NUCLEOTIDE SEQUENCE [LARGE SCALE GENOMIC DNA]</scope>
    <source>
        <strain evidence="2 5">Ccy74</strain>
        <strain evidence="3 4">Ccyn2B</strain>
    </source>
</reference>
<feature type="region of interest" description="Disordered" evidence="1">
    <location>
        <begin position="97"/>
        <end position="162"/>
    </location>
</feature>
<evidence type="ECO:0000313" key="4">
    <source>
        <dbReference type="Proteomes" id="UP000038055"/>
    </source>
</evidence>
<name>A0A0B7HN19_9FLAO</name>
<keyword evidence="4" id="KW-1185">Reference proteome</keyword>
<dbReference type="AlphaFoldDB" id="A0A0B7HN19"/>
<gene>
    <name evidence="3" type="ORF">CCYN2B_60085</name>
    <name evidence="2" type="ORF">CCYN74_100077</name>
</gene>
<dbReference type="eggNOG" id="COG0629">
    <property type="taxonomic scope" value="Bacteria"/>
</dbReference>
<dbReference type="OrthoDB" id="598142at2"/>
<organism evidence="3 4">
    <name type="scientific">Capnocytophaga cynodegmi</name>
    <dbReference type="NCBI Taxonomy" id="28189"/>
    <lineage>
        <taxon>Bacteria</taxon>
        <taxon>Pseudomonadati</taxon>
        <taxon>Bacteroidota</taxon>
        <taxon>Flavobacteriia</taxon>
        <taxon>Flavobacteriales</taxon>
        <taxon>Flavobacteriaceae</taxon>
        <taxon>Capnocytophaga</taxon>
    </lineage>
</organism>
<evidence type="ECO:0000313" key="2">
    <source>
        <dbReference type="EMBL" id="CEN34183.1"/>
    </source>
</evidence>
<sequence>MDLQGRIKLISDIQSFGTNGFQKREVVITTEEQYPQHVIFEFTQEKCALLDSFRVGQLVKISFNVRGREWINPQGEAKYFNSLQGWRIENMEMAQQQAYQQPYQQQSYPNPQYQQPYQGQPYQQSNYGGQQFANQTPPPMPPQGGFETTQTTNSEDFDDLPF</sequence>
<dbReference type="EMBL" id="CDOD01000056">
    <property type="protein sequence ID" value="CEN39297.1"/>
    <property type="molecule type" value="Genomic_DNA"/>
</dbReference>
<accession>A0A0B7HN19</accession>
<dbReference type="SUPFAM" id="SSF50249">
    <property type="entry name" value="Nucleic acid-binding proteins"/>
    <property type="match status" value="1"/>
</dbReference>